<sequence length="134" mass="14227">MEMTRKKALIVGPAALLVLALAGAAIAYLMLSGDELRYKTQNALRKALPTTAAAELHSRGVQLTSPLKCKDLPGWTKSKLRASCTGTTTDRQDVQVLGSGEEKSGKAYYTILVGGRPVVQNAPCLGADCRHEDG</sequence>
<evidence type="ECO:0000313" key="1">
    <source>
        <dbReference type="EMBL" id="QXJ26765.1"/>
    </source>
</evidence>
<evidence type="ECO:0000313" key="2">
    <source>
        <dbReference type="Proteomes" id="UP001049518"/>
    </source>
</evidence>
<protein>
    <recommendedName>
        <fullName evidence="3">DUF4333 domain-containing protein</fullName>
    </recommendedName>
</protein>
<organism evidence="1 2">
    <name type="scientific">Actinomadura graeca</name>
    <dbReference type="NCBI Taxonomy" id="2750812"/>
    <lineage>
        <taxon>Bacteria</taxon>
        <taxon>Bacillati</taxon>
        <taxon>Actinomycetota</taxon>
        <taxon>Actinomycetes</taxon>
        <taxon>Streptosporangiales</taxon>
        <taxon>Thermomonosporaceae</taxon>
        <taxon>Actinomadura</taxon>
    </lineage>
</organism>
<gene>
    <name evidence="1" type="ORF">AGRA3207_005408</name>
</gene>
<dbReference type="EMBL" id="CP059572">
    <property type="protein sequence ID" value="QXJ26765.1"/>
    <property type="molecule type" value="Genomic_DNA"/>
</dbReference>
<keyword evidence="2" id="KW-1185">Reference proteome</keyword>
<proteinExistence type="predicted"/>
<accession>A0ABX8R6S4</accession>
<reference evidence="1" key="1">
    <citation type="submission" date="2020-07" db="EMBL/GenBank/DDBJ databases">
        <authorList>
            <person name="Tarantini F.S."/>
            <person name="Hong K.W."/>
            <person name="Chan K.G."/>
        </authorList>
    </citation>
    <scope>NUCLEOTIDE SEQUENCE</scope>
    <source>
        <strain evidence="1">32-07</strain>
    </source>
</reference>
<evidence type="ECO:0008006" key="3">
    <source>
        <dbReference type="Google" id="ProtNLM"/>
    </source>
</evidence>
<dbReference type="Proteomes" id="UP001049518">
    <property type="component" value="Chromosome"/>
</dbReference>
<name>A0ABX8R6S4_9ACTN</name>